<gene>
    <name evidence="1" type="ORF">CYMTET_53851</name>
</gene>
<dbReference type="EMBL" id="LGRX02035185">
    <property type="protein sequence ID" value="KAK3235963.1"/>
    <property type="molecule type" value="Genomic_DNA"/>
</dbReference>
<evidence type="ECO:0000313" key="2">
    <source>
        <dbReference type="Proteomes" id="UP001190700"/>
    </source>
</evidence>
<dbReference type="InterPro" id="IPR012337">
    <property type="entry name" value="RNaseH-like_sf"/>
</dbReference>
<keyword evidence="2" id="KW-1185">Reference proteome</keyword>
<organism evidence="1 2">
    <name type="scientific">Cymbomonas tetramitiformis</name>
    <dbReference type="NCBI Taxonomy" id="36881"/>
    <lineage>
        <taxon>Eukaryota</taxon>
        <taxon>Viridiplantae</taxon>
        <taxon>Chlorophyta</taxon>
        <taxon>Pyramimonadophyceae</taxon>
        <taxon>Pyramimonadales</taxon>
        <taxon>Pyramimonadaceae</taxon>
        <taxon>Cymbomonas</taxon>
    </lineage>
</organism>
<name>A0AAE0BG22_9CHLO</name>
<evidence type="ECO:0000313" key="1">
    <source>
        <dbReference type="EMBL" id="KAK3235963.1"/>
    </source>
</evidence>
<dbReference type="Proteomes" id="UP001190700">
    <property type="component" value="Unassembled WGS sequence"/>
</dbReference>
<proteinExistence type="predicted"/>
<sequence length="244" mass="26729">MATGDVCIARRSLSIGETDSELRDICDYIFQGGYTLPTYKLVVQKVLELSAEGRERTRDVLLALLEEGILPSIAGDTWSEGGISLFGIIAYWLDADFTLQQRLLAAVPFSDVRHTAAEILVATKKACAAMGVGVFDDEKDTVCEFVHCTASDSASNIVSGWGAFDGHECNRHLLALCVLEFLKSHGVKEVFKSLRGMSSHFSHSIIGLKLLRTCQSKHDLPETTPPKDNDTRTGWSGAYLQSAW</sequence>
<protein>
    <submittedName>
        <fullName evidence="1">Uncharacterized protein</fullName>
    </submittedName>
</protein>
<accession>A0AAE0BG22</accession>
<dbReference type="SUPFAM" id="SSF53098">
    <property type="entry name" value="Ribonuclease H-like"/>
    <property type="match status" value="1"/>
</dbReference>
<dbReference type="AlphaFoldDB" id="A0AAE0BG22"/>
<comment type="caution">
    <text evidence="1">The sequence shown here is derived from an EMBL/GenBank/DDBJ whole genome shotgun (WGS) entry which is preliminary data.</text>
</comment>
<reference evidence="1 2" key="1">
    <citation type="journal article" date="2015" name="Genome Biol. Evol.">
        <title>Comparative Genomics of a Bacterivorous Green Alga Reveals Evolutionary Causalities and Consequences of Phago-Mixotrophic Mode of Nutrition.</title>
        <authorList>
            <person name="Burns J.A."/>
            <person name="Paasch A."/>
            <person name="Narechania A."/>
            <person name="Kim E."/>
        </authorList>
    </citation>
    <scope>NUCLEOTIDE SEQUENCE [LARGE SCALE GENOMIC DNA]</scope>
    <source>
        <strain evidence="1 2">PLY_AMNH</strain>
    </source>
</reference>